<accession>A0A1L9P1G2</accession>
<gene>
    <name evidence="4" type="ORF">PFRI_03810</name>
</gene>
<dbReference type="Proteomes" id="UP000184514">
    <property type="component" value="Unassembled WGS sequence"/>
</dbReference>
<organism evidence="4 5">
    <name type="scientific">Planktotalea frisia</name>
    <dbReference type="NCBI Taxonomy" id="696762"/>
    <lineage>
        <taxon>Bacteria</taxon>
        <taxon>Pseudomonadati</taxon>
        <taxon>Pseudomonadota</taxon>
        <taxon>Alphaproteobacteria</taxon>
        <taxon>Rhodobacterales</taxon>
        <taxon>Paracoccaceae</taxon>
        <taxon>Planktotalea</taxon>
    </lineage>
</organism>
<evidence type="ECO:0000256" key="3">
    <source>
        <dbReference type="ARBA" id="ARBA00022989"/>
    </source>
</evidence>
<dbReference type="GO" id="GO:0016757">
    <property type="term" value="F:glycosyltransferase activity"/>
    <property type="evidence" value="ECO:0007669"/>
    <property type="project" value="TreeGrafter"/>
</dbReference>
<dbReference type="AlphaFoldDB" id="A0A1L9P1G2"/>
<sequence>MRNDGAYAPEWIAHHLAAGFDRILVLSHENSDGTDAVLDRLAEDARVTHVSFVPKGKKSVQWQALKLADDHPWTAQAEWAMFFDCDEFLCLPNGGSVADLTGLKGGEFDALALPWRLYGLSGQGVRGQGLTPERFSKAAPHDLHFPLGHLFKTLHRPSAFRALGVHRPRAKKSKPARWIGPDGEPLSDRFAQSDGAISLYGASQGAKRAWLNHYSLRSLDEFMAKRARGLPNHMEREIDLTYWAERNWNTEDAPEILGMLDDTRDALKSLPDVSKEVAVCWAEQERVIAATQRDLDSLRLRFRLNLLKGSTPPTEQEGRAFLRAQIEILQRDMS</sequence>
<keyword evidence="3" id="KW-0472">Membrane</keyword>
<evidence type="ECO:0000256" key="2">
    <source>
        <dbReference type="ARBA" id="ARBA00022692"/>
    </source>
</evidence>
<dbReference type="GO" id="GO:0005737">
    <property type="term" value="C:cytoplasm"/>
    <property type="evidence" value="ECO:0007669"/>
    <property type="project" value="TreeGrafter"/>
</dbReference>
<evidence type="ECO:0000256" key="1">
    <source>
        <dbReference type="ARBA" id="ARBA00004167"/>
    </source>
</evidence>
<evidence type="ECO:0000313" key="4">
    <source>
        <dbReference type="EMBL" id="OJI95379.1"/>
    </source>
</evidence>
<protein>
    <recommendedName>
        <fullName evidence="6">Glycosyl transferase family 2</fullName>
    </recommendedName>
</protein>
<dbReference type="GO" id="GO:0016020">
    <property type="term" value="C:membrane"/>
    <property type="evidence" value="ECO:0007669"/>
    <property type="project" value="UniProtKB-SubCell"/>
</dbReference>
<dbReference type="InterPro" id="IPR029044">
    <property type="entry name" value="Nucleotide-diphossugar_trans"/>
</dbReference>
<comment type="subcellular location">
    <subcellularLocation>
        <location evidence="1">Membrane</location>
        <topology evidence="1">Single-pass membrane protein</topology>
    </subcellularLocation>
</comment>
<evidence type="ECO:0008006" key="6">
    <source>
        <dbReference type="Google" id="ProtNLM"/>
    </source>
</evidence>
<dbReference type="PANTHER" id="PTHR21461:SF69">
    <property type="entry name" value="GLYCOSYLTRANSFERASE FAMILY 92 PROTEIN"/>
    <property type="match status" value="1"/>
</dbReference>
<keyword evidence="2" id="KW-0812">Transmembrane</keyword>
<dbReference type="STRING" id="696762.PFRI_03810"/>
<dbReference type="EMBL" id="MLCB01000029">
    <property type="protein sequence ID" value="OJI95379.1"/>
    <property type="molecule type" value="Genomic_DNA"/>
</dbReference>
<dbReference type="Pfam" id="PF13704">
    <property type="entry name" value="Glyco_tranf_2_4"/>
    <property type="match status" value="1"/>
</dbReference>
<dbReference type="PANTHER" id="PTHR21461">
    <property type="entry name" value="GLYCOSYLTRANSFERASE FAMILY 92 PROTEIN"/>
    <property type="match status" value="1"/>
</dbReference>
<proteinExistence type="predicted"/>
<keyword evidence="5" id="KW-1185">Reference proteome</keyword>
<reference evidence="4 5" key="1">
    <citation type="submission" date="2016-10" db="EMBL/GenBank/DDBJ databases">
        <title>Genome sequence of Planktotalea frisia SH6-1.</title>
        <authorList>
            <person name="Poehlein A."/>
            <person name="Bakenhus I."/>
            <person name="Voget S."/>
            <person name="Brinkhoff T."/>
            <person name="Simon M."/>
        </authorList>
    </citation>
    <scope>NUCLEOTIDE SEQUENCE [LARGE SCALE GENOMIC DNA]</scope>
    <source>
        <strain evidence="4 5">SH6-1</strain>
    </source>
</reference>
<name>A0A1L9P1G2_9RHOB</name>
<comment type="caution">
    <text evidence="4">The sequence shown here is derived from an EMBL/GenBank/DDBJ whole genome shotgun (WGS) entry which is preliminary data.</text>
</comment>
<evidence type="ECO:0000313" key="5">
    <source>
        <dbReference type="Proteomes" id="UP000184514"/>
    </source>
</evidence>
<keyword evidence="3" id="KW-1133">Transmembrane helix</keyword>
<dbReference type="SUPFAM" id="SSF53448">
    <property type="entry name" value="Nucleotide-diphospho-sugar transferases"/>
    <property type="match status" value="1"/>
</dbReference>